<dbReference type="GO" id="GO:0003870">
    <property type="term" value="F:5-aminolevulinate synthase activity"/>
    <property type="evidence" value="ECO:0007669"/>
    <property type="project" value="UniProtKB-EC"/>
</dbReference>
<dbReference type="SUPFAM" id="SSF53383">
    <property type="entry name" value="PLP-dependent transferases"/>
    <property type="match status" value="1"/>
</dbReference>
<dbReference type="PANTHER" id="PTHR13693:SF102">
    <property type="entry name" value="2-AMINO-3-KETOBUTYRATE COENZYME A LIGASE, MITOCHONDRIAL"/>
    <property type="match status" value="1"/>
</dbReference>
<dbReference type="NCBIfam" id="TIGR01821">
    <property type="entry name" value="5aminolev_synth"/>
    <property type="match status" value="1"/>
</dbReference>
<evidence type="ECO:0000259" key="16">
    <source>
        <dbReference type="Pfam" id="PF00155"/>
    </source>
</evidence>
<dbReference type="KEGG" id="apb:SAR116_0081"/>
<dbReference type="UniPathway" id="UPA00251">
    <property type="reaction ID" value="UER00375"/>
</dbReference>
<evidence type="ECO:0000256" key="10">
    <source>
        <dbReference type="ARBA" id="ARBA00031691"/>
    </source>
</evidence>
<dbReference type="EC" id="2.3.1.37" evidence="5 15"/>
<dbReference type="eggNOG" id="COG0156">
    <property type="taxonomic scope" value="Bacteria"/>
</dbReference>
<protein>
    <recommendedName>
        <fullName evidence="5 15">5-aminolevulinate synthase</fullName>
        <ecNumber evidence="5 15">2.3.1.37</ecNumber>
    </recommendedName>
    <alternativeName>
        <fullName evidence="10 15">5-aminolevulinic acid synthase</fullName>
    </alternativeName>
    <alternativeName>
        <fullName evidence="11 15">Delta-ALA synthase</fullName>
    </alternativeName>
    <alternativeName>
        <fullName evidence="12 15">Delta-aminolevulinate synthase</fullName>
    </alternativeName>
</protein>
<dbReference type="InterPro" id="IPR015422">
    <property type="entry name" value="PyrdxlP-dep_Trfase_small"/>
</dbReference>
<dbReference type="STRING" id="488538.SAR116_0081"/>
<dbReference type="OrthoDB" id="9807157at2"/>
<sequence>MNYRDAFKSKLNQLVAENRYRHFVELERIVGAHPQAVWNAPDGKRDVTVWCSNDYIGMGHHPDVIAALQDAAGQHGTGAGGTRNISGTSASIVALEQELASLHNKERALVLTSGYVANEASISALAGLLNDCIVFSDAMNHASIISGIRHARVEKAIFRHNDVAHLESLLASQPLDRPKIIIFESVYSMDGDISPIADIIDLAKRYNALTYLDEVHAVGMYGTDGGGIAQMLGLDNDIDIIQGTLGKAFGTIGGYIAADDVICDAVRSYGSGFIFSTALPPAIASTALASVRHIRAHDKPRNQQKIQAEKLKAALRATQIEFLDGPTHIVPVMIGDAATCTRVCRLLLDDYNIYVQPINYPTVAKGTERLRLTPGPFHADAMIAHLVNALENAISRATAESDQARQPGLSG</sequence>
<keyword evidence="7 14" id="KW-0663">Pyridoxal phosphate</keyword>
<evidence type="ECO:0000256" key="14">
    <source>
        <dbReference type="RuleBase" id="RU003693"/>
    </source>
</evidence>
<dbReference type="GO" id="GO:0006782">
    <property type="term" value="P:protoporphyrinogen IX biosynthetic process"/>
    <property type="evidence" value="ECO:0007669"/>
    <property type="project" value="UniProtKB-UniRule"/>
</dbReference>
<dbReference type="InterPro" id="IPR010961">
    <property type="entry name" value="4pyrrol_synth_NH2levulA_synth"/>
</dbReference>
<dbReference type="HOGENOM" id="CLU_015846_11_1_5"/>
<comment type="pathway">
    <text evidence="2 15">Porphyrin-containing compound metabolism; protoporphyrin-IX biosynthesis; 5-aminolevulinate from glycine: step 1/1.</text>
</comment>
<accession>D5BNQ7</accession>
<dbReference type="InterPro" id="IPR015424">
    <property type="entry name" value="PyrdxlP-dep_Trfase"/>
</dbReference>
<keyword evidence="9 15" id="KW-0012">Acyltransferase</keyword>
<evidence type="ECO:0000256" key="7">
    <source>
        <dbReference type="ARBA" id="ARBA00022898"/>
    </source>
</evidence>
<keyword evidence="6 15" id="KW-0808">Transferase</keyword>
<evidence type="ECO:0000256" key="5">
    <source>
        <dbReference type="ARBA" id="ARBA00013257"/>
    </source>
</evidence>
<dbReference type="RefSeq" id="WP_013044954.1">
    <property type="nucleotide sequence ID" value="NC_014010.1"/>
</dbReference>
<dbReference type="CDD" id="cd06454">
    <property type="entry name" value="KBL_like"/>
    <property type="match status" value="1"/>
</dbReference>
<dbReference type="InterPro" id="IPR004839">
    <property type="entry name" value="Aminotransferase_I/II_large"/>
</dbReference>
<dbReference type="AlphaFoldDB" id="D5BNQ7"/>
<keyword evidence="8 15" id="KW-0350">Heme biosynthesis</keyword>
<evidence type="ECO:0000256" key="15">
    <source>
        <dbReference type="RuleBase" id="RU910713"/>
    </source>
</evidence>
<evidence type="ECO:0000256" key="13">
    <source>
        <dbReference type="ARBA" id="ARBA00047654"/>
    </source>
</evidence>
<evidence type="ECO:0000256" key="2">
    <source>
        <dbReference type="ARBA" id="ARBA00005029"/>
    </source>
</evidence>
<dbReference type="FunFam" id="3.40.640.10:FF:000006">
    <property type="entry name" value="5-aminolevulinate synthase, mitochondrial"/>
    <property type="match status" value="1"/>
</dbReference>
<dbReference type="Proteomes" id="UP000007460">
    <property type="component" value="Chromosome"/>
</dbReference>
<evidence type="ECO:0000256" key="3">
    <source>
        <dbReference type="ARBA" id="ARBA00008392"/>
    </source>
</evidence>
<dbReference type="PROSITE" id="PS00599">
    <property type="entry name" value="AA_TRANSFER_CLASS_2"/>
    <property type="match status" value="1"/>
</dbReference>
<comment type="subunit">
    <text evidence="4">Homodimer.</text>
</comment>
<comment type="similarity">
    <text evidence="3 14">Belongs to the class-II pyridoxal-phosphate-dependent aminotransferase family.</text>
</comment>
<comment type="cofactor">
    <cofactor evidence="1 14">
        <name>pyridoxal 5'-phosphate</name>
        <dbReference type="ChEBI" id="CHEBI:597326"/>
    </cofactor>
</comment>
<dbReference type="InterPro" id="IPR015421">
    <property type="entry name" value="PyrdxlP-dep_Trfase_major"/>
</dbReference>
<evidence type="ECO:0000256" key="11">
    <source>
        <dbReference type="ARBA" id="ARBA00031945"/>
    </source>
</evidence>
<evidence type="ECO:0000313" key="18">
    <source>
        <dbReference type="Proteomes" id="UP000007460"/>
    </source>
</evidence>
<dbReference type="InterPro" id="IPR050087">
    <property type="entry name" value="AON_synthase_class-II"/>
</dbReference>
<evidence type="ECO:0000256" key="6">
    <source>
        <dbReference type="ARBA" id="ARBA00022679"/>
    </source>
</evidence>
<feature type="domain" description="Aminotransferase class I/classII large" evidence="16">
    <location>
        <begin position="46"/>
        <end position="390"/>
    </location>
</feature>
<evidence type="ECO:0000256" key="12">
    <source>
        <dbReference type="ARBA" id="ARBA00032773"/>
    </source>
</evidence>
<dbReference type="PANTHER" id="PTHR13693">
    <property type="entry name" value="CLASS II AMINOTRANSFERASE/8-AMINO-7-OXONONANOATE SYNTHASE"/>
    <property type="match status" value="1"/>
</dbReference>
<reference evidence="17 18" key="1">
    <citation type="journal article" date="2010" name="J. Bacteriol.">
        <title>Complete genome sequence of "Candidatus Puniceispirillum marinum" IMCC1322, a representative of the SAR116 clade in the Alphaproteobacteria.</title>
        <authorList>
            <person name="Oh H.M."/>
            <person name="Kwon K.K."/>
            <person name="Kang I."/>
            <person name="Kang S.G."/>
            <person name="Lee J.H."/>
            <person name="Kim S.J."/>
            <person name="Cho J.C."/>
        </authorList>
    </citation>
    <scope>NUCLEOTIDE SEQUENCE [LARGE SCALE GENOMIC DNA]</scope>
    <source>
        <strain evidence="17 18">IMCC1322</strain>
    </source>
</reference>
<comment type="catalytic activity">
    <reaction evidence="13 15">
        <text>succinyl-CoA + glycine + H(+) = 5-aminolevulinate + CO2 + CoA</text>
        <dbReference type="Rhea" id="RHEA:12921"/>
        <dbReference type="ChEBI" id="CHEBI:15378"/>
        <dbReference type="ChEBI" id="CHEBI:16526"/>
        <dbReference type="ChEBI" id="CHEBI:57287"/>
        <dbReference type="ChEBI" id="CHEBI:57292"/>
        <dbReference type="ChEBI" id="CHEBI:57305"/>
        <dbReference type="ChEBI" id="CHEBI:356416"/>
        <dbReference type="EC" id="2.3.1.37"/>
    </reaction>
</comment>
<proteinExistence type="inferred from homology"/>
<name>D5BNQ7_PUNMI</name>
<gene>
    <name evidence="17" type="ordered locus">SAR116_0081</name>
</gene>
<evidence type="ECO:0000256" key="9">
    <source>
        <dbReference type="ARBA" id="ARBA00023315"/>
    </source>
</evidence>
<evidence type="ECO:0000256" key="8">
    <source>
        <dbReference type="ARBA" id="ARBA00023133"/>
    </source>
</evidence>
<dbReference type="EMBL" id="CP001751">
    <property type="protein sequence ID" value="ADE38324.1"/>
    <property type="molecule type" value="Genomic_DNA"/>
</dbReference>
<dbReference type="Gene3D" id="3.40.640.10">
    <property type="entry name" value="Type I PLP-dependent aspartate aminotransferase-like (Major domain)"/>
    <property type="match status" value="1"/>
</dbReference>
<keyword evidence="18" id="KW-1185">Reference proteome</keyword>
<organism evidence="17 18">
    <name type="scientific">Puniceispirillum marinum (strain IMCC1322)</name>
    <dbReference type="NCBI Taxonomy" id="488538"/>
    <lineage>
        <taxon>Bacteria</taxon>
        <taxon>Pseudomonadati</taxon>
        <taxon>Pseudomonadota</taxon>
        <taxon>Alphaproteobacteria</taxon>
        <taxon>Candidatus Puniceispirillales</taxon>
        <taxon>Candidatus Puniceispirillaceae</taxon>
        <taxon>Candidatus Puniceispirillum</taxon>
    </lineage>
</organism>
<evidence type="ECO:0000313" key="17">
    <source>
        <dbReference type="EMBL" id="ADE38324.1"/>
    </source>
</evidence>
<dbReference type="InterPro" id="IPR001917">
    <property type="entry name" value="Aminotrans_II_pyridoxalP_BS"/>
</dbReference>
<dbReference type="GO" id="GO:0030170">
    <property type="term" value="F:pyridoxal phosphate binding"/>
    <property type="evidence" value="ECO:0007669"/>
    <property type="project" value="UniProtKB-UniRule"/>
</dbReference>
<evidence type="ECO:0000256" key="4">
    <source>
        <dbReference type="ARBA" id="ARBA00011738"/>
    </source>
</evidence>
<dbReference type="Pfam" id="PF00155">
    <property type="entry name" value="Aminotran_1_2"/>
    <property type="match status" value="1"/>
</dbReference>
<evidence type="ECO:0000256" key="1">
    <source>
        <dbReference type="ARBA" id="ARBA00001933"/>
    </source>
</evidence>
<dbReference type="Gene3D" id="3.90.1150.10">
    <property type="entry name" value="Aspartate Aminotransferase, domain 1"/>
    <property type="match status" value="1"/>
</dbReference>